<evidence type="ECO:0000313" key="2">
    <source>
        <dbReference type="Proteomes" id="UP000176562"/>
    </source>
</evidence>
<protein>
    <recommendedName>
        <fullName evidence="3">DUF1269 domain-containing protein</fullName>
    </recommendedName>
</protein>
<proteinExistence type="predicted"/>
<dbReference type="KEGG" id="rhp:LPB142_01365"/>
<dbReference type="AlphaFoldDB" id="A0A1D9M8F7"/>
<dbReference type="EMBL" id="CP017781">
    <property type="protein sequence ID" value="AOZ68123.1"/>
    <property type="molecule type" value="Genomic_DNA"/>
</dbReference>
<evidence type="ECO:0008006" key="3">
    <source>
        <dbReference type="Google" id="ProtNLM"/>
    </source>
</evidence>
<name>A0A1D9M8F7_9RHOB</name>
<evidence type="ECO:0000313" key="1">
    <source>
        <dbReference type="EMBL" id="AOZ68123.1"/>
    </source>
</evidence>
<gene>
    <name evidence="1" type="ORF">LPB142_01365</name>
</gene>
<accession>A0A1D9M8F7</accession>
<keyword evidence="2" id="KW-1185">Reference proteome</keyword>
<dbReference type="RefSeq" id="WP_068766400.1">
    <property type="nucleotide sequence ID" value="NZ_CP017781.1"/>
</dbReference>
<sequence>MTELLVLAFDTQDDAFAMRKRMETLTREGFLDTRDMVVVTRDGAGKVRLHQQVNLPVTGAAGGSIWGAVIGAVFLSPVAGAAIGAGVGALAGLASDIGINDEFMRAVSDALPPEGAALFVLLRRVGAQETLKRMRNLGATGRELSTPLDLDAAPVSQLRESLAQGGTIALSGQQIGQGMIGRLGRIVGTSAY</sequence>
<dbReference type="Pfam" id="PF06897">
    <property type="entry name" value="DUF1269"/>
    <property type="match status" value="1"/>
</dbReference>
<organism evidence="1 2">
    <name type="scientific">Rhodobacter xanthinilyticus</name>
    <dbReference type="NCBI Taxonomy" id="1850250"/>
    <lineage>
        <taxon>Bacteria</taxon>
        <taxon>Pseudomonadati</taxon>
        <taxon>Pseudomonadota</taxon>
        <taxon>Alphaproteobacteria</taxon>
        <taxon>Rhodobacterales</taxon>
        <taxon>Rhodobacter group</taxon>
        <taxon>Rhodobacter</taxon>
    </lineage>
</organism>
<dbReference type="InterPro" id="IPR009200">
    <property type="entry name" value="DUF1269_membrane"/>
</dbReference>
<dbReference type="Proteomes" id="UP000176562">
    <property type="component" value="Chromosome"/>
</dbReference>
<reference evidence="1 2" key="1">
    <citation type="submission" date="2016-10" db="EMBL/GenBank/DDBJ databases">
        <title>Rhodobacter sp. LPB0142, isolated from sea water.</title>
        <authorList>
            <person name="Kim E."/>
            <person name="Yi H."/>
        </authorList>
    </citation>
    <scope>NUCLEOTIDE SEQUENCE [LARGE SCALE GENOMIC DNA]</scope>
    <source>
        <strain evidence="1 2">LPB0142</strain>
    </source>
</reference>
<dbReference type="STRING" id="1850250.LPB142_01365"/>